<dbReference type="FunFam" id="3.55.10.10:FF:000001">
    <property type="entry name" value="protein archease isoform X1"/>
    <property type="match status" value="1"/>
</dbReference>
<comment type="similarity">
    <text evidence="1">Belongs to the archease family.</text>
</comment>
<dbReference type="PANTHER" id="PTHR12682">
    <property type="entry name" value="ARCHEASE"/>
    <property type="match status" value="1"/>
</dbReference>
<reference evidence="6" key="1">
    <citation type="submission" date="2020-03" db="EMBL/GenBank/DDBJ databases">
        <title>Transcriptomic Profiling of the Digestive Tract of the Rat Flea, Xenopsylla cheopis, Following Blood Feeding and Infection with Yersinia pestis.</title>
        <authorList>
            <person name="Bland D.M."/>
            <person name="Martens C.A."/>
            <person name="Virtaneva K."/>
            <person name="Kanakabandi K."/>
            <person name="Long D."/>
            <person name="Rosenke R."/>
            <person name="Saturday G.A."/>
            <person name="Hoyt F.H."/>
            <person name="Bruno D.P."/>
            <person name="Ribeiro J.M.C."/>
            <person name="Hinnebusch J."/>
        </authorList>
    </citation>
    <scope>NUCLEOTIDE SEQUENCE</scope>
</reference>
<dbReference type="EMBL" id="GIIL01001215">
    <property type="protein sequence ID" value="NOV44941.1"/>
    <property type="molecule type" value="Transcribed_RNA"/>
</dbReference>
<dbReference type="GO" id="GO:0046872">
    <property type="term" value="F:metal ion binding"/>
    <property type="evidence" value="ECO:0007669"/>
    <property type="project" value="UniProtKB-KW"/>
</dbReference>
<dbReference type="PANTHER" id="PTHR12682:SF11">
    <property type="entry name" value="PROTEIN ARCHEASE"/>
    <property type="match status" value="1"/>
</dbReference>
<dbReference type="SUPFAM" id="SSF69819">
    <property type="entry name" value="MTH1598-like"/>
    <property type="match status" value="1"/>
</dbReference>
<evidence type="ECO:0000256" key="4">
    <source>
        <dbReference type="ARBA" id="ARBA00022837"/>
    </source>
</evidence>
<feature type="domain" description="Archease" evidence="5">
    <location>
        <begin position="15"/>
        <end position="156"/>
    </location>
</feature>
<dbReference type="AlphaFoldDB" id="A0A6M2DIP8"/>
<protein>
    <recommendedName>
        <fullName evidence="5">Archease domain-containing protein</fullName>
    </recommendedName>
</protein>
<evidence type="ECO:0000259" key="5">
    <source>
        <dbReference type="Pfam" id="PF01951"/>
    </source>
</evidence>
<dbReference type="GO" id="GO:0006388">
    <property type="term" value="P:tRNA splicing, via endonucleolytic cleavage and ligation"/>
    <property type="evidence" value="ECO:0007669"/>
    <property type="project" value="TreeGrafter"/>
</dbReference>
<dbReference type="InterPro" id="IPR036820">
    <property type="entry name" value="Archease_dom_sf"/>
</dbReference>
<evidence type="ECO:0000256" key="1">
    <source>
        <dbReference type="ARBA" id="ARBA00007963"/>
    </source>
</evidence>
<keyword evidence="4" id="KW-0106">Calcium</keyword>
<dbReference type="InterPro" id="IPR002804">
    <property type="entry name" value="Archease"/>
</dbReference>
<keyword evidence="3" id="KW-0479">Metal-binding</keyword>
<dbReference type="Gene3D" id="3.55.10.10">
    <property type="entry name" value="Archease domain"/>
    <property type="match status" value="1"/>
</dbReference>
<evidence type="ECO:0000313" key="6">
    <source>
        <dbReference type="EMBL" id="NOV44941.1"/>
    </source>
</evidence>
<keyword evidence="2" id="KW-0819">tRNA processing</keyword>
<accession>A0A6M2DIP8</accession>
<name>A0A6M2DIP8_XENCH</name>
<proteinExistence type="inferred from homology"/>
<organism evidence="6">
    <name type="scientific">Xenopsylla cheopis</name>
    <name type="common">Oriental rat flea</name>
    <name type="synonym">Pulex cheopis</name>
    <dbReference type="NCBI Taxonomy" id="163159"/>
    <lineage>
        <taxon>Eukaryota</taxon>
        <taxon>Metazoa</taxon>
        <taxon>Ecdysozoa</taxon>
        <taxon>Arthropoda</taxon>
        <taxon>Hexapoda</taxon>
        <taxon>Insecta</taxon>
        <taxon>Pterygota</taxon>
        <taxon>Neoptera</taxon>
        <taxon>Endopterygota</taxon>
        <taxon>Siphonaptera</taxon>
        <taxon>Pulicidae</taxon>
        <taxon>Xenopsyllinae</taxon>
        <taxon>Xenopsylla</taxon>
    </lineage>
</organism>
<evidence type="ECO:0000256" key="3">
    <source>
        <dbReference type="ARBA" id="ARBA00022723"/>
    </source>
</evidence>
<dbReference type="GO" id="GO:0072669">
    <property type="term" value="C:tRNA-splicing ligase complex"/>
    <property type="evidence" value="ECO:0007669"/>
    <property type="project" value="TreeGrafter"/>
</dbReference>
<evidence type="ECO:0000256" key="2">
    <source>
        <dbReference type="ARBA" id="ARBA00022694"/>
    </source>
</evidence>
<sequence>MACVINEPPVAQVKYEYLDHTADVQLHAWGDSLKEAFEQCGVSMFGYMTSDDLKSVEIKQCHEIEAHGDDLEGLLYHFLDELLFLFSAEPYLICSKLEIYEFDENDFTIKCRCYGEEFTIGKHPQGTEVKAITYSAMQIINDPEHNRYELFVIIDI</sequence>
<dbReference type="InterPro" id="IPR023572">
    <property type="entry name" value="Archease_dom"/>
</dbReference>
<dbReference type="Pfam" id="PF01951">
    <property type="entry name" value="Archease"/>
    <property type="match status" value="1"/>
</dbReference>